<proteinExistence type="predicted"/>
<accession>A0A6A7C1E3</accession>
<sequence>MRKSLADNSTSNLPSNTSTSNTTGSTSEPDTGPFGCKELANSNESALSGSGIALVAHSHEGFDPDYPARLFYQDTKGRLRQRKLVGERSWSDEMLPEVYAKMNTPLTAVANWPGIHLFYLDQDSQVQEWIIKNETTVHNGPLNTLNPPVGLASSRAMQACGFGYWTTRNGESTIMPGITLYFASNETTVDSWLYMNSTWQYRSSISNVNASAGVHCYHKGGSSETKLLFTSADDCLEVWTDNYNQSLPTKDCQVPTPASFTNHETYIGASDQFFYTQDDQNRILYRNVTLSDDQNCNETVSFAENPVPVSNTPAIPGTRLNQVRLANVSGQDWPLVAFQTERQGVDVFSFDNGYFTGGANVLKCEV</sequence>
<dbReference type="SUPFAM" id="SSF89372">
    <property type="entry name" value="Fucose-specific lectin"/>
    <property type="match status" value="1"/>
</dbReference>
<evidence type="ECO:0000256" key="1">
    <source>
        <dbReference type="SAM" id="MobiDB-lite"/>
    </source>
</evidence>
<evidence type="ECO:0000313" key="3">
    <source>
        <dbReference type="Proteomes" id="UP000799421"/>
    </source>
</evidence>
<name>A0A6A7C1E3_9PEZI</name>
<protein>
    <submittedName>
        <fullName evidence="2">Uncharacterized protein</fullName>
    </submittedName>
</protein>
<dbReference type="OrthoDB" id="3923199at2759"/>
<dbReference type="AlphaFoldDB" id="A0A6A7C1E3"/>
<dbReference type="Gene3D" id="2.120.10.70">
    <property type="entry name" value="Fucose-specific lectin"/>
    <property type="match status" value="1"/>
</dbReference>
<evidence type="ECO:0000313" key="2">
    <source>
        <dbReference type="EMBL" id="KAF2861047.1"/>
    </source>
</evidence>
<dbReference type="Proteomes" id="UP000799421">
    <property type="component" value="Unassembled WGS sequence"/>
</dbReference>
<organism evidence="2 3">
    <name type="scientific">Piedraia hortae CBS 480.64</name>
    <dbReference type="NCBI Taxonomy" id="1314780"/>
    <lineage>
        <taxon>Eukaryota</taxon>
        <taxon>Fungi</taxon>
        <taxon>Dikarya</taxon>
        <taxon>Ascomycota</taxon>
        <taxon>Pezizomycotina</taxon>
        <taxon>Dothideomycetes</taxon>
        <taxon>Dothideomycetidae</taxon>
        <taxon>Capnodiales</taxon>
        <taxon>Piedraiaceae</taxon>
        <taxon>Piedraia</taxon>
    </lineage>
</organism>
<feature type="compositionally biased region" description="Low complexity" evidence="1">
    <location>
        <begin position="8"/>
        <end position="27"/>
    </location>
</feature>
<feature type="region of interest" description="Disordered" evidence="1">
    <location>
        <begin position="1"/>
        <end position="36"/>
    </location>
</feature>
<reference evidence="2" key="1">
    <citation type="journal article" date="2020" name="Stud. Mycol.">
        <title>101 Dothideomycetes genomes: a test case for predicting lifestyles and emergence of pathogens.</title>
        <authorList>
            <person name="Haridas S."/>
            <person name="Albert R."/>
            <person name="Binder M."/>
            <person name="Bloem J."/>
            <person name="Labutti K."/>
            <person name="Salamov A."/>
            <person name="Andreopoulos B."/>
            <person name="Baker S."/>
            <person name="Barry K."/>
            <person name="Bills G."/>
            <person name="Bluhm B."/>
            <person name="Cannon C."/>
            <person name="Castanera R."/>
            <person name="Culley D."/>
            <person name="Daum C."/>
            <person name="Ezra D."/>
            <person name="Gonzalez J."/>
            <person name="Henrissat B."/>
            <person name="Kuo A."/>
            <person name="Liang C."/>
            <person name="Lipzen A."/>
            <person name="Lutzoni F."/>
            <person name="Magnuson J."/>
            <person name="Mondo S."/>
            <person name="Nolan M."/>
            <person name="Ohm R."/>
            <person name="Pangilinan J."/>
            <person name="Park H.-J."/>
            <person name="Ramirez L."/>
            <person name="Alfaro M."/>
            <person name="Sun H."/>
            <person name="Tritt A."/>
            <person name="Yoshinaga Y."/>
            <person name="Zwiers L.-H."/>
            <person name="Turgeon B."/>
            <person name="Goodwin S."/>
            <person name="Spatafora J."/>
            <person name="Crous P."/>
            <person name="Grigoriev I."/>
        </authorList>
    </citation>
    <scope>NUCLEOTIDE SEQUENCE</scope>
    <source>
        <strain evidence="2">CBS 480.64</strain>
    </source>
</reference>
<gene>
    <name evidence="2" type="ORF">K470DRAFT_270267</name>
</gene>
<keyword evidence="3" id="KW-1185">Reference proteome</keyword>
<dbReference type="EMBL" id="MU005976">
    <property type="protein sequence ID" value="KAF2861047.1"/>
    <property type="molecule type" value="Genomic_DNA"/>
</dbReference>